<reference evidence="2" key="1">
    <citation type="submission" date="2012-02" db="EMBL/GenBank/DDBJ databases">
        <title>The complete genome of Echinicola vietnamensis DSM 17526.</title>
        <authorList>
            <person name="Lucas S."/>
            <person name="Copeland A."/>
            <person name="Lapidus A."/>
            <person name="Glavina del Rio T."/>
            <person name="Dalin E."/>
            <person name="Tice H."/>
            <person name="Bruce D."/>
            <person name="Goodwin L."/>
            <person name="Pitluck S."/>
            <person name="Peters L."/>
            <person name="Ovchinnikova G."/>
            <person name="Teshima H."/>
            <person name="Kyrpides N."/>
            <person name="Mavromatis K."/>
            <person name="Ivanova N."/>
            <person name="Brettin T."/>
            <person name="Detter J.C."/>
            <person name="Han C."/>
            <person name="Larimer F."/>
            <person name="Land M."/>
            <person name="Hauser L."/>
            <person name="Markowitz V."/>
            <person name="Cheng J.-F."/>
            <person name="Hugenholtz P."/>
            <person name="Woyke T."/>
            <person name="Wu D."/>
            <person name="Brambilla E."/>
            <person name="Klenk H.-P."/>
            <person name="Eisen J.A."/>
        </authorList>
    </citation>
    <scope>NUCLEOTIDE SEQUENCE [LARGE SCALE GENOMIC DNA]</scope>
    <source>
        <strain evidence="2">DSM 17526 / LMG 23754 / KMM 6221</strain>
    </source>
</reference>
<dbReference type="OrthoDB" id="1345370at2"/>
<name>L0G6B0_ECHVK</name>
<sequence>MNVTNELLDRYSRNLCTPAERELVESWLDSVHEEAPQLTASELQALDSEVWIGLAKGVKSGKGLPLPRTLLRYAAGIALATGLLSGSFWAGSNSGPQTIAKTSVKDEHPAPSTDNMLYFSNIPGTSKKVAASSCELSFEGVLRVYNSSPSPKLVTCDGKTLSASPGKVTYYLNTKTKGFRQIDFRSGEMLFYENQLRKSTFSICV</sequence>
<keyword evidence="2" id="KW-1185">Reference proteome</keyword>
<dbReference type="HOGENOM" id="CLU_1335774_0_0_10"/>
<dbReference type="RefSeq" id="WP_015268045.1">
    <property type="nucleotide sequence ID" value="NC_019904.1"/>
</dbReference>
<dbReference type="EMBL" id="CP003346">
    <property type="protein sequence ID" value="AGA80516.1"/>
    <property type="molecule type" value="Genomic_DNA"/>
</dbReference>
<evidence type="ECO:0000313" key="1">
    <source>
        <dbReference type="EMBL" id="AGA80516.1"/>
    </source>
</evidence>
<dbReference type="KEGG" id="evi:Echvi_4328"/>
<proteinExistence type="predicted"/>
<dbReference type="AlphaFoldDB" id="L0G6B0"/>
<gene>
    <name evidence="1" type="ordered locus">Echvi_4328</name>
</gene>
<dbReference type="STRING" id="926556.Echvi_4328"/>
<dbReference type="Proteomes" id="UP000010796">
    <property type="component" value="Chromosome"/>
</dbReference>
<protein>
    <submittedName>
        <fullName evidence="1">Uncharacterized protein</fullName>
    </submittedName>
</protein>
<evidence type="ECO:0000313" key="2">
    <source>
        <dbReference type="Proteomes" id="UP000010796"/>
    </source>
</evidence>
<organism evidence="1 2">
    <name type="scientific">Echinicola vietnamensis (strain DSM 17526 / LMG 23754 / KMM 6221)</name>
    <dbReference type="NCBI Taxonomy" id="926556"/>
    <lineage>
        <taxon>Bacteria</taxon>
        <taxon>Pseudomonadati</taxon>
        <taxon>Bacteroidota</taxon>
        <taxon>Cytophagia</taxon>
        <taxon>Cytophagales</taxon>
        <taxon>Cyclobacteriaceae</taxon>
        <taxon>Echinicola</taxon>
    </lineage>
</organism>
<accession>L0G6B0</accession>